<feature type="compositionally biased region" description="Basic and acidic residues" evidence="16">
    <location>
        <begin position="213"/>
        <end position="223"/>
    </location>
</feature>
<feature type="region of interest" description="Disordered" evidence="16">
    <location>
        <begin position="64"/>
        <end position="114"/>
    </location>
</feature>
<protein>
    <recommendedName>
        <fullName evidence="4 14">Protein disulfide-isomerase</fullName>
        <ecNumber evidence="4 14">5.3.4.1</ecNumber>
    </recommendedName>
</protein>
<dbReference type="CDD" id="cd02961">
    <property type="entry name" value="PDI_a_family"/>
    <property type="match status" value="1"/>
</dbReference>
<keyword evidence="15" id="KW-0175">Coiled coil</keyword>
<dbReference type="GO" id="GO:0034976">
    <property type="term" value="P:response to endoplasmic reticulum stress"/>
    <property type="evidence" value="ECO:0007669"/>
    <property type="project" value="UniProtKB-ARBA"/>
</dbReference>
<feature type="region of interest" description="Disordered" evidence="16">
    <location>
        <begin position="250"/>
        <end position="330"/>
    </location>
</feature>
<dbReference type="Proteomes" id="UP000516314">
    <property type="component" value="Chromosome 1"/>
</dbReference>
<feature type="domain" description="Thioredoxin" evidence="17">
    <location>
        <begin position="1155"/>
        <end position="1283"/>
    </location>
</feature>
<feature type="disulfide bond" description="Redox-active" evidence="12">
    <location>
        <begin position="1205"/>
        <end position="1208"/>
    </location>
</feature>
<evidence type="ECO:0000256" key="16">
    <source>
        <dbReference type="SAM" id="MobiDB-lite"/>
    </source>
</evidence>
<evidence type="ECO:0000256" key="11">
    <source>
        <dbReference type="ARBA" id="ARBA00023284"/>
    </source>
</evidence>
<dbReference type="FunFam" id="3.40.30.10:FF:000184">
    <property type="entry name" value="Protein disulfide-isomerase"/>
    <property type="match status" value="1"/>
</dbReference>
<dbReference type="Pfam" id="PF13848">
    <property type="entry name" value="Thioredoxin_6"/>
    <property type="match status" value="1"/>
</dbReference>
<evidence type="ECO:0000313" key="18">
    <source>
        <dbReference type="EMBL" id="CAD5313395.1"/>
    </source>
</evidence>
<evidence type="ECO:0000256" key="1">
    <source>
        <dbReference type="ARBA" id="ARBA00001182"/>
    </source>
</evidence>
<feature type="disulfide bond" description="Redox-active" evidence="12">
    <location>
        <begin position="860"/>
        <end position="863"/>
    </location>
</feature>
<dbReference type="FunFam" id="3.40.30.10:FF:000152">
    <property type="entry name" value="Protein disulfide-isomerase"/>
    <property type="match status" value="1"/>
</dbReference>
<dbReference type="EMBL" id="LR881466">
    <property type="protein sequence ID" value="CAD5313395.1"/>
    <property type="molecule type" value="Genomic_DNA"/>
</dbReference>
<feature type="compositionally biased region" description="Low complexity" evidence="16">
    <location>
        <begin position="91"/>
        <end position="102"/>
    </location>
</feature>
<dbReference type="EC" id="5.3.4.1" evidence="4 14"/>
<dbReference type="InterPro" id="IPR006867">
    <property type="entry name" value="DUF632"/>
</dbReference>
<dbReference type="Gene3D" id="3.40.30.10">
    <property type="entry name" value="Glutaredoxin"/>
    <property type="match status" value="4"/>
</dbReference>
<organism evidence="18 19">
    <name type="scientific">Arabidopsis thaliana</name>
    <name type="common">Mouse-ear cress</name>
    <dbReference type="NCBI Taxonomy" id="3702"/>
    <lineage>
        <taxon>Eukaryota</taxon>
        <taxon>Viridiplantae</taxon>
        <taxon>Streptophyta</taxon>
        <taxon>Embryophyta</taxon>
        <taxon>Tracheophyta</taxon>
        <taxon>Spermatophyta</taxon>
        <taxon>Magnoliopsida</taxon>
        <taxon>eudicotyledons</taxon>
        <taxon>Gunneridae</taxon>
        <taxon>Pentapetalae</taxon>
        <taxon>rosids</taxon>
        <taxon>malvids</taxon>
        <taxon>Brassicales</taxon>
        <taxon>Brassicaceae</taxon>
        <taxon>Camelineae</taxon>
        <taxon>Arabidopsis</taxon>
    </lineage>
</organism>
<keyword evidence="5" id="KW-0732">Signal</keyword>
<dbReference type="InterPro" id="IPR005792">
    <property type="entry name" value="Prot_disulphide_isomerase"/>
</dbReference>
<evidence type="ECO:0000256" key="2">
    <source>
        <dbReference type="ARBA" id="ARBA00004319"/>
    </source>
</evidence>
<evidence type="ECO:0000256" key="15">
    <source>
        <dbReference type="SAM" id="Coils"/>
    </source>
</evidence>
<feature type="domain" description="Thioredoxin" evidence="17">
    <location>
        <begin position="813"/>
        <end position="942"/>
    </location>
</feature>
<dbReference type="GO" id="GO:0005788">
    <property type="term" value="C:endoplasmic reticulum lumen"/>
    <property type="evidence" value="ECO:0007669"/>
    <property type="project" value="UniProtKB-SubCell"/>
</dbReference>
<feature type="compositionally biased region" description="Basic and acidic residues" evidence="16">
    <location>
        <begin position="307"/>
        <end position="316"/>
    </location>
</feature>
<comment type="subcellular location">
    <subcellularLocation>
        <location evidence="2">Endoplasmic reticulum lumen</location>
    </subcellularLocation>
</comment>
<dbReference type="Pfam" id="PF04782">
    <property type="entry name" value="DUF632"/>
    <property type="match status" value="1"/>
</dbReference>
<dbReference type="InterPro" id="IPR036249">
    <property type="entry name" value="Thioredoxin-like_sf"/>
</dbReference>
<dbReference type="PANTHER" id="PTHR21450">
    <property type="entry name" value="PROTEIN ALTERED PHOSPHATE STARVATION RESPONSE 1"/>
    <property type="match status" value="1"/>
</dbReference>
<dbReference type="Pfam" id="PF00085">
    <property type="entry name" value="Thioredoxin"/>
    <property type="match status" value="2"/>
</dbReference>
<comment type="catalytic activity">
    <reaction evidence="1 14">
        <text>Catalyzes the rearrangement of -S-S- bonds in proteins.</text>
        <dbReference type="EC" id="5.3.4.1"/>
    </reaction>
</comment>
<dbReference type="InterPro" id="IPR006868">
    <property type="entry name" value="DUF630"/>
</dbReference>
<accession>A0A7G2DYJ2</accession>
<feature type="compositionally biased region" description="Gly residues" evidence="16">
    <location>
        <begin position="196"/>
        <end position="206"/>
    </location>
</feature>
<keyword evidence="11 12" id="KW-0676">Redox-active center</keyword>
<sequence>MGCGGSKVDDQPLVILCRERKQLIKAASHHRCALAAAHLSYFQSLCDVGDSIKRFVDEELVLVGTSSSSSPDSPVLTLPSDEGKPHKHKISSSSTSVSHSKSVQPSRPVVFQPENHRVENGQWLPENGVGYSNYYPGNANTGYFGYPEQRREPPSPVRPTPAPPSPPRISSWDFLNVFDTYDYNRAGGGESSGAGAGFFPAMGGGKSNSSSPDSREVREREGIPELEEETEQEVIFGQTFKHMKRKGIEKVKEQHRQENEIHERKIKKRGDSGEGTSRAVPVVERATESSFGSKTVSSFSSSEEESEFHHVNDGEGKSSSNDLGGHETVATKSVGEVEEEYVRKKGVSFELDENVTTSFDVESSKISSLSALSVHATRDLREVVKEIKSEFEVASSHGKEVAVLLEVSKLPYQQKSSGLKVIFSRIMYLVAPSTVSSRSQPQPSIRLTSRILKIAKSYNGQDVREGLTGNLSATLEQLYAWEKKLYKEVKDEEKLRVVYEEKCRTLKKLDSLGAESRKIDTTRAAIRKLLTKLDVCIRSVDSISSRIHKLRDEELQPQLTQLIHGLIRMWRSMLKCHQKQFQAIMESKVRSLRANTGLQRDSGLKAILDLEMELREWCISFNDWVNTQKSYVESLNGWLSRYLHYEPESTEDGIAPFSPSRVGAPQVFVICKDWQEAMARISGENVSNAMQGFASSLHELWERQDEEQRQRVKAEYVSHDFEKRLNDLRMERARVRMRNDQLQDGASEKSVVLSESGISALDDLKVDLDSMRKKLEEERARHKETIKLVNNAASSSLQAGLVPIFEALGNFTSQVVKAHEDVRSEETETKEFVLTLDHTNFTDTINKHDFIVVEFYAPWCGHCKQLAPEYEKAASALSSNVPPVVLAKIDASEETNREFATQYEVQGFPTIKIFRNGGKAVQEYNGPREAEGIVTYLKKQSGPASAEIKSADDASEVVSDKKVVVVGIFPKLSGSEFDSFMAIAEKLRSELDFAHTSDAKLLPRGESSVTGPVVRLFKPFDEQFVDSKDFDGEALEKFVKESSIPLITVFDKDPNNHPYVIKFFESTNTKAMLFINFTGEGAESLKSKYREVATSNKGQGLSFLLGDAENSQGAFQYFGLEESQVPLIIIQTADDKKYLKTNVEVDQIESWVKDFKDGKIAPHKKSQPIPAENNEPVKVVVSDSLDDIVLNSGKNVLLEFYAPWCGHCQKLAPILDEVAVSYQSDSSVVIAKLDATANDFPKDTFDVKGFPTIYFKSASGNVVVYEGDRTKEDFISFVDKNKDTVGEPKKEEETTEEVKDEL</sequence>
<dbReference type="GO" id="GO:0003756">
    <property type="term" value="F:protein disulfide isomerase activity"/>
    <property type="evidence" value="ECO:0007669"/>
    <property type="project" value="UniProtKB-EC"/>
</dbReference>
<feature type="compositionally biased region" description="Pro residues" evidence="16">
    <location>
        <begin position="154"/>
        <end position="167"/>
    </location>
</feature>
<dbReference type="CDD" id="cd02995">
    <property type="entry name" value="PDI_a_PDI_a'_C"/>
    <property type="match status" value="1"/>
</dbReference>
<dbReference type="PRINTS" id="PR00421">
    <property type="entry name" value="THIOREDOXIN"/>
</dbReference>
<feature type="coiled-coil region" evidence="15">
    <location>
        <begin position="725"/>
        <end position="792"/>
    </location>
</feature>
<reference evidence="18 19" key="1">
    <citation type="submission" date="2020-09" db="EMBL/GenBank/DDBJ databases">
        <authorList>
            <person name="Ashkenazy H."/>
        </authorList>
    </citation>
    <scope>NUCLEOTIDE SEQUENCE [LARGE SCALE GENOMIC DNA]</scope>
    <source>
        <strain evidence="19">cv. Cdm-0</strain>
    </source>
</reference>
<evidence type="ECO:0000256" key="7">
    <source>
        <dbReference type="ARBA" id="ARBA00022824"/>
    </source>
</evidence>
<dbReference type="CDD" id="cd02982">
    <property type="entry name" value="PDI_b'_family"/>
    <property type="match status" value="1"/>
</dbReference>
<dbReference type="FunFam" id="3.40.30.10:FF:000150">
    <property type="entry name" value="Protein disulfide-isomerase"/>
    <property type="match status" value="1"/>
</dbReference>
<dbReference type="InterPro" id="IPR017937">
    <property type="entry name" value="Thioredoxin_CS"/>
</dbReference>
<keyword evidence="6" id="KW-0677">Repeat</keyword>
<dbReference type="FunFam" id="3.40.30.10:FF:000143">
    <property type="entry name" value="Protein disulfide-isomerase"/>
    <property type="match status" value="1"/>
</dbReference>
<evidence type="ECO:0000256" key="4">
    <source>
        <dbReference type="ARBA" id="ARBA00012723"/>
    </source>
</evidence>
<evidence type="ECO:0000256" key="12">
    <source>
        <dbReference type="PIRSR" id="PIRSR605792-51"/>
    </source>
</evidence>
<dbReference type="InterPro" id="IPR013766">
    <property type="entry name" value="Thioredoxin_domain"/>
</dbReference>
<dbReference type="NCBIfam" id="TIGR01126">
    <property type="entry name" value="pdi_dom"/>
    <property type="match status" value="1"/>
</dbReference>
<dbReference type="Pfam" id="PF04783">
    <property type="entry name" value="DUF630"/>
    <property type="match status" value="1"/>
</dbReference>
<evidence type="ECO:0000256" key="14">
    <source>
        <dbReference type="RuleBase" id="RU361130"/>
    </source>
</evidence>
<evidence type="ECO:0000256" key="13">
    <source>
        <dbReference type="RuleBase" id="RU004208"/>
    </source>
</evidence>
<gene>
    <name evidence="18" type="ORF">AT9943_LOCUS1895</name>
</gene>
<dbReference type="PANTHER" id="PTHR21450:SF2">
    <property type="entry name" value="FAMILY PROTEIN, PUTATIVE (DUF630 AND DUF632)-RELATED"/>
    <property type="match status" value="1"/>
</dbReference>
<keyword evidence="10 14" id="KW-0413">Isomerase</keyword>
<proteinExistence type="inferred from homology"/>
<feature type="compositionally biased region" description="Basic and acidic residues" evidence="16">
    <location>
        <begin position="250"/>
        <end position="263"/>
    </location>
</feature>
<evidence type="ECO:0000256" key="8">
    <source>
        <dbReference type="ARBA" id="ARBA00023157"/>
    </source>
</evidence>
<dbReference type="PROSITE" id="PS51352">
    <property type="entry name" value="THIOREDOXIN_2"/>
    <property type="match status" value="2"/>
</dbReference>
<evidence type="ECO:0000313" key="19">
    <source>
        <dbReference type="Proteomes" id="UP000516314"/>
    </source>
</evidence>
<dbReference type="CDD" id="cd02981">
    <property type="entry name" value="PDI_b_family"/>
    <property type="match status" value="1"/>
</dbReference>
<comment type="similarity">
    <text evidence="3 13">Belongs to the protein disulfide isomerase family.</text>
</comment>
<evidence type="ECO:0000256" key="6">
    <source>
        <dbReference type="ARBA" id="ARBA00022737"/>
    </source>
</evidence>
<evidence type="ECO:0000256" key="5">
    <source>
        <dbReference type="ARBA" id="ARBA00022729"/>
    </source>
</evidence>
<evidence type="ECO:0000256" key="3">
    <source>
        <dbReference type="ARBA" id="ARBA00006347"/>
    </source>
</evidence>
<dbReference type="SUPFAM" id="SSF52833">
    <property type="entry name" value="Thioredoxin-like"/>
    <property type="match status" value="4"/>
</dbReference>
<feature type="region of interest" description="Disordered" evidence="16">
    <location>
        <begin position="196"/>
        <end position="231"/>
    </location>
</feature>
<feature type="compositionally biased region" description="Low complexity" evidence="16">
    <location>
        <begin position="288"/>
        <end position="301"/>
    </location>
</feature>
<evidence type="ECO:0000256" key="9">
    <source>
        <dbReference type="ARBA" id="ARBA00023180"/>
    </source>
</evidence>
<feature type="compositionally biased region" description="Low complexity" evidence="16">
    <location>
        <begin position="64"/>
        <end position="80"/>
    </location>
</feature>
<dbReference type="NCBIfam" id="TIGR01130">
    <property type="entry name" value="ER_PDI_fam"/>
    <property type="match status" value="1"/>
</dbReference>
<keyword evidence="7" id="KW-0256">Endoplasmic reticulum</keyword>
<dbReference type="InterPro" id="IPR005788">
    <property type="entry name" value="PDI_thioredoxin-like_dom"/>
</dbReference>
<keyword evidence="8 12" id="KW-1015">Disulfide bond</keyword>
<feature type="region of interest" description="Disordered" evidence="16">
    <location>
        <begin position="142"/>
        <end position="168"/>
    </location>
</feature>
<dbReference type="PROSITE" id="PS00194">
    <property type="entry name" value="THIOREDOXIN_1"/>
    <property type="match status" value="2"/>
</dbReference>
<evidence type="ECO:0000256" key="10">
    <source>
        <dbReference type="ARBA" id="ARBA00023235"/>
    </source>
</evidence>
<name>A0A7G2DYJ2_ARATH</name>
<evidence type="ECO:0000259" key="17">
    <source>
        <dbReference type="PROSITE" id="PS51352"/>
    </source>
</evidence>
<keyword evidence="9" id="KW-0325">Glycoprotein</keyword>